<feature type="signal peptide" evidence="2">
    <location>
        <begin position="1"/>
        <end position="30"/>
    </location>
</feature>
<evidence type="ECO:0000313" key="4">
    <source>
        <dbReference type="Proteomes" id="UP001333818"/>
    </source>
</evidence>
<evidence type="ECO:0008006" key="5">
    <source>
        <dbReference type="Google" id="ProtNLM"/>
    </source>
</evidence>
<keyword evidence="2" id="KW-0732">Signal</keyword>
<reference evidence="3" key="1">
    <citation type="submission" date="2024-01" db="EMBL/GenBank/DDBJ databases">
        <title>Bank of Algae and Cyanobacteria of the Azores (BACA) strain genomes.</title>
        <authorList>
            <person name="Luz R."/>
            <person name="Cordeiro R."/>
            <person name="Fonseca A."/>
            <person name="Goncalves V."/>
        </authorList>
    </citation>
    <scope>NUCLEOTIDE SEQUENCE</scope>
    <source>
        <strain evidence="3">BACA0141</strain>
    </source>
</reference>
<keyword evidence="4" id="KW-1185">Reference proteome</keyword>
<dbReference type="Proteomes" id="UP001333818">
    <property type="component" value="Unassembled WGS sequence"/>
</dbReference>
<feature type="chain" id="PRO_5043364896" description="SPOR domain-containing protein" evidence="2">
    <location>
        <begin position="31"/>
        <end position="321"/>
    </location>
</feature>
<accession>A0AAW9Q1B9</accession>
<organism evidence="3 4">
    <name type="scientific">Tumidithrix elongata BACA0141</name>
    <dbReference type="NCBI Taxonomy" id="2716417"/>
    <lineage>
        <taxon>Bacteria</taxon>
        <taxon>Bacillati</taxon>
        <taxon>Cyanobacteriota</taxon>
        <taxon>Cyanophyceae</taxon>
        <taxon>Pseudanabaenales</taxon>
        <taxon>Pseudanabaenaceae</taxon>
        <taxon>Tumidithrix</taxon>
        <taxon>Tumidithrix elongata</taxon>
    </lineage>
</organism>
<evidence type="ECO:0000313" key="3">
    <source>
        <dbReference type="EMBL" id="MEE3717235.1"/>
    </source>
</evidence>
<sequence>MLRKHLTPLSIAFSLGLASLSCGIATPAIAQNSSSFPDDAALVPTTTPTPSTSSTPTAYTPSSQYIVYLANVNPTVMPQVKAIAPDAFFSRLDSGQKVLQIGRFNNMNLAQKKADQLRQAGLSPEVKPVSTKFASALPTVPSAVPVATTPKSTTPVVSAPLPNTLPSVPTTPSIPSSIPTDPNNTGGMQQIANVQPIQIENSNVLPGVPTTSIDQQTGGTIEINRSVQPIPVTPVPTTLPPTAAIDPTPTAIPNPYRYFVIIPTTSYVVLQRAKMVSPNAQVRTSNRGPYIEVQGYPDRTGAEALNAAMRKQGFDSRVAFF</sequence>
<dbReference type="EMBL" id="JAZBJZ010000036">
    <property type="protein sequence ID" value="MEE3717235.1"/>
    <property type="molecule type" value="Genomic_DNA"/>
</dbReference>
<comment type="caution">
    <text evidence="3">The sequence shown here is derived from an EMBL/GenBank/DDBJ whole genome shotgun (WGS) entry which is preliminary data.</text>
</comment>
<evidence type="ECO:0000256" key="1">
    <source>
        <dbReference type="SAM" id="MobiDB-lite"/>
    </source>
</evidence>
<dbReference type="AlphaFoldDB" id="A0AAW9Q1B9"/>
<name>A0AAW9Q1B9_9CYAN</name>
<proteinExistence type="predicted"/>
<protein>
    <recommendedName>
        <fullName evidence="5">SPOR domain-containing protein</fullName>
    </recommendedName>
</protein>
<feature type="compositionally biased region" description="Low complexity" evidence="1">
    <location>
        <begin position="164"/>
        <end position="175"/>
    </location>
</feature>
<feature type="region of interest" description="Disordered" evidence="1">
    <location>
        <begin position="150"/>
        <end position="175"/>
    </location>
</feature>
<evidence type="ECO:0000256" key="2">
    <source>
        <dbReference type="SAM" id="SignalP"/>
    </source>
</evidence>
<dbReference type="PROSITE" id="PS51257">
    <property type="entry name" value="PROKAR_LIPOPROTEIN"/>
    <property type="match status" value="1"/>
</dbReference>
<gene>
    <name evidence="3" type="ORF">V2H45_10795</name>
</gene>